<proteinExistence type="predicted"/>
<keyword evidence="1" id="KW-0812">Transmembrane</keyword>
<accession>A0A3B1ACY1</accession>
<evidence type="ECO:0000256" key="1">
    <source>
        <dbReference type="SAM" id="Phobius"/>
    </source>
</evidence>
<gene>
    <name evidence="2" type="ORF">MNBD_GAMMA19-686</name>
</gene>
<name>A0A3B1ACY1_9ZZZZ</name>
<feature type="transmembrane region" description="Helical" evidence="1">
    <location>
        <begin position="7"/>
        <end position="28"/>
    </location>
</feature>
<sequence>MNKMNKIANLIYVFLGGGLLFFSAPVAVVDQRVTQLK</sequence>
<dbReference type="EMBL" id="UOFV01000179">
    <property type="protein sequence ID" value="VAW99490.1"/>
    <property type="molecule type" value="Genomic_DNA"/>
</dbReference>
<protein>
    <submittedName>
        <fullName evidence="2">Uncharacterized protein</fullName>
    </submittedName>
</protein>
<reference evidence="2" key="1">
    <citation type="submission" date="2018-06" db="EMBL/GenBank/DDBJ databases">
        <authorList>
            <person name="Zhirakovskaya E."/>
        </authorList>
    </citation>
    <scope>NUCLEOTIDE SEQUENCE</scope>
</reference>
<organism evidence="2">
    <name type="scientific">hydrothermal vent metagenome</name>
    <dbReference type="NCBI Taxonomy" id="652676"/>
    <lineage>
        <taxon>unclassified sequences</taxon>
        <taxon>metagenomes</taxon>
        <taxon>ecological metagenomes</taxon>
    </lineage>
</organism>
<keyword evidence="1" id="KW-0472">Membrane</keyword>
<dbReference type="AlphaFoldDB" id="A0A3B1ACY1"/>
<evidence type="ECO:0000313" key="2">
    <source>
        <dbReference type="EMBL" id="VAW99490.1"/>
    </source>
</evidence>
<keyword evidence="1" id="KW-1133">Transmembrane helix</keyword>